<dbReference type="KEGG" id="bpg:Bathy01g02440"/>
<feature type="compositionally biased region" description="Low complexity" evidence="2">
    <location>
        <begin position="59"/>
        <end position="69"/>
    </location>
</feature>
<dbReference type="SUPFAM" id="SSF81606">
    <property type="entry name" value="PP2C-like"/>
    <property type="match status" value="1"/>
</dbReference>
<dbReference type="PROSITE" id="PS51746">
    <property type="entry name" value="PPM_2"/>
    <property type="match status" value="1"/>
</dbReference>
<evidence type="ECO:0000256" key="1">
    <source>
        <dbReference type="RuleBase" id="RU366020"/>
    </source>
</evidence>
<dbReference type="Gene3D" id="3.60.40.10">
    <property type="entry name" value="PPM-type phosphatase domain"/>
    <property type="match status" value="2"/>
</dbReference>
<dbReference type="PANTHER" id="PTHR12320:SF1">
    <property type="entry name" value="PROTEIN PHOSPHATASE PTC7 HOMOLOG"/>
    <property type="match status" value="1"/>
</dbReference>
<dbReference type="RefSeq" id="XP_007515466.1">
    <property type="nucleotide sequence ID" value="XM_007515404.1"/>
</dbReference>
<proteinExistence type="inferred from homology"/>
<comment type="cofactor">
    <cofactor evidence="1">
        <name>Mg(2+)</name>
        <dbReference type="ChEBI" id="CHEBI:18420"/>
    </cofactor>
</comment>
<comment type="cofactor">
    <cofactor evidence="1">
        <name>Mn(2+)</name>
        <dbReference type="ChEBI" id="CHEBI:29035"/>
    </cofactor>
</comment>
<dbReference type="AlphaFoldDB" id="K8EPJ1"/>
<dbReference type="InterPro" id="IPR039123">
    <property type="entry name" value="PPTC7"/>
</dbReference>
<comment type="catalytic activity">
    <reaction evidence="1">
        <text>O-phospho-L-threonyl-[protein] + H2O = L-threonyl-[protein] + phosphate</text>
        <dbReference type="Rhea" id="RHEA:47004"/>
        <dbReference type="Rhea" id="RHEA-COMP:11060"/>
        <dbReference type="Rhea" id="RHEA-COMP:11605"/>
        <dbReference type="ChEBI" id="CHEBI:15377"/>
        <dbReference type="ChEBI" id="CHEBI:30013"/>
        <dbReference type="ChEBI" id="CHEBI:43474"/>
        <dbReference type="ChEBI" id="CHEBI:61977"/>
        <dbReference type="EC" id="3.1.3.16"/>
    </reaction>
</comment>
<dbReference type="PANTHER" id="PTHR12320">
    <property type="entry name" value="PROTEIN PHOSPHATASE 2C"/>
    <property type="match status" value="1"/>
</dbReference>
<feature type="region of interest" description="Disordered" evidence="2">
    <location>
        <begin position="59"/>
        <end position="102"/>
    </location>
</feature>
<dbReference type="eggNOG" id="KOG1379">
    <property type="taxonomic scope" value="Eukaryota"/>
</dbReference>
<sequence length="359" mass="39240">MSATFTCSRRATFAAASLRGNDESIRKGRKMMRENHHHHHHRRSCIGNENFTDRDFRRLCSSSSSSSSRRGGKGKGAEERRRRFSSLTASSSSPSSSSSQQKKYCVSTVDASAILVPHPDKSATGGEDSCFVLKRSNAFGVFDGVGGWSDEGVNPAEYSETFASEAAKAVTKEKMRNPVDIMVRAHKMTRVVGSSTACVCVVEEGEATFANVGDAGGIVARNGACVFKTEPMQHEFNMPFQLGWKEAYPETDDPRRADVKKVRLKRGDCVVLGSDGLWDNVPHEDVAILCDENEGDAVKCAEQIARLAFSRSTDEEYDSPFMIAARREGMELTWAEKLQGVKLTGGKMDDIAVVVAFVG</sequence>
<keyword evidence="1" id="KW-0378">Hydrolase</keyword>
<keyword evidence="1" id="KW-0904">Protein phosphatase</keyword>
<keyword evidence="1" id="KW-0479">Metal-binding</keyword>
<comment type="similarity">
    <text evidence="1">Belongs to the PP2C family.</text>
</comment>
<accession>K8EPJ1</accession>
<dbReference type="SMART" id="SM00331">
    <property type="entry name" value="PP2C_SIG"/>
    <property type="match status" value="1"/>
</dbReference>
<dbReference type="Pfam" id="PF00481">
    <property type="entry name" value="PP2C"/>
    <property type="match status" value="1"/>
</dbReference>
<dbReference type="OrthoDB" id="60843at2759"/>
<protein>
    <recommendedName>
        <fullName evidence="1">Protein phosphatase</fullName>
        <ecNumber evidence="1">3.1.3.16</ecNumber>
    </recommendedName>
</protein>
<evidence type="ECO:0000313" key="5">
    <source>
        <dbReference type="Proteomes" id="UP000198341"/>
    </source>
</evidence>
<dbReference type="STRING" id="41875.K8EPJ1"/>
<dbReference type="GO" id="GO:0046872">
    <property type="term" value="F:metal ion binding"/>
    <property type="evidence" value="ECO:0007669"/>
    <property type="project" value="UniProtKB-UniRule"/>
</dbReference>
<keyword evidence="1" id="KW-0460">Magnesium</keyword>
<dbReference type="InterPro" id="IPR036457">
    <property type="entry name" value="PPM-type-like_dom_sf"/>
</dbReference>
<evidence type="ECO:0000256" key="2">
    <source>
        <dbReference type="SAM" id="MobiDB-lite"/>
    </source>
</evidence>
<dbReference type="EC" id="3.1.3.16" evidence="1"/>
<evidence type="ECO:0000259" key="3">
    <source>
        <dbReference type="PROSITE" id="PS51746"/>
    </source>
</evidence>
<dbReference type="GO" id="GO:0004722">
    <property type="term" value="F:protein serine/threonine phosphatase activity"/>
    <property type="evidence" value="ECO:0007669"/>
    <property type="project" value="UniProtKB-EC"/>
</dbReference>
<keyword evidence="5" id="KW-1185">Reference proteome</keyword>
<dbReference type="GeneID" id="19017979"/>
<dbReference type="EMBL" id="FO082278">
    <property type="protein sequence ID" value="CCO14345.1"/>
    <property type="molecule type" value="Genomic_DNA"/>
</dbReference>
<reference evidence="4 5" key="1">
    <citation type="submission" date="2011-10" db="EMBL/GenBank/DDBJ databases">
        <authorList>
            <person name="Genoscope - CEA"/>
        </authorList>
    </citation>
    <scope>NUCLEOTIDE SEQUENCE [LARGE SCALE GENOMIC DNA]</scope>
    <source>
        <strain evidence="4 5">RCC 1105</strain>
    </source>
</reference>
<keyword evidence="1" id="KW-0464">Manganese</keyword>
<comment type="catalytic activity">
    <reaction evidence="1">
        <text>O-phospho-L-seryl-[protein] + H2O = L-seryl-[protein] + phosphate</text>
        <dbReference type="Rhea" id="RHEA:20629"/>
        <dbReference type="Rhea" id="RHEA-COMP:9863"/>
        <dbReference type="Rhea" id="RHEA-COMP:11604"/>
        <dbReference type="ChEBI" id="CHEBI:15377"/>
        <dbReference type="ChEBI" id="CHEBI:29999"/>
        <dbReference type="ChEBI" id="CHEBI:43474"/>
        <dbReference type="ChEBI" id="CHEBI:83421"/>
        <dbReference type="EC" id="3.1.3.16"/>
    </reaction>
</comment>
<evidence type="ECO:0000313" key="4">
    <source>
        <dbReference type="EMBL" id="CCO14345.1"/>
    </source>
</evidence>
<dbReference type="Proteomes" id="UP000198341">
    <property type="component" value="Chromosome 1"/>
</dbReference>
<feature type="compositionally biased region" description="Low complexity" evidence="2">
    <location>
        <begin position="85"/>
        <end position="99"/>
    </location>
</feature>
<gene>
    <name evidence="4" type="ORF">Bathy01g02440</name>
</gene>
<dbReference type="SMART" id="SM00332">
    <property type="entry name" value="PP2Cc"/>
    <property type="match status" value="1"/>
</dbReference>
<feature type="domain" description="PPM-type phosphatase" evidence="3">
    <location>
        <begin position="113"/>
        <end position="358"/>
    </location>
</feature>
<dbReference type="InterPro" id="IPR001932">
    <property type="entry name" value="PPM-type_phosphatase-like_dom"/>
</dbReference>
<name>K8EPJ1_9CHLO</name>
<organism evidence="4 5">
    <name type="scientific">Bathycoccus prasinos</name>
    <dbReference type="NCBI Taxonomy" id="41875"/>
    <lineage>
        <taxon>Eukaryota</taxon>
        <taxon>Viridiplantae</taxon>
        <taxon>Chlorophyta</taxon>
        <taxon>Mamiellophyceae</taxon>
        <taxon>Mamiellales</taxon>
        <taxon>Bathycoccaceae</taxon>
        <taxon>Bathycoccus</taxon>
    </lineage>
</organism>